<dbReference type="Proteomes" id="UP001318860">
    <property type="component" value="Unassembled WGS sequence"/>
</dbReference>
<dbReference type="InterPro" id="IPR051761">
    <property type="entry name" value="MLP-like_ligand-binding"/>
</dbReference>
<dbReference type="EMBL" id="JABTTQ020000006">
    <property type="protein sequence ID" value="KAK6152835.1"/>
    <property type="molecule type" value="Genomic_DNA"/>
</dbReference>
<protein>
    <recommendedName>
        <fullName evidence="1">Bet v I/Major latex protein domain-containing protein</fullName>
    </recommendedName>
</protein>
<keyword evidence="3" id="KW-1185">Reference proteome</keyword>
<feature type="domain" description="Bet v I/Major latex protein" evidence="1">
    <location>
        <begin position="2"/>
        <end position="147"/>
    </location>
</feature>
<evidence type="ECO:0000259" key="1">
    <source>
        <dbReference type="SMART" id="SM01037"/>
    </source>
</evidence>
<dbReference type="Pfam" id="PF00407">
    <property type="entry name" value="Bet_v_1"/>
    <property type="match status" value="1"/>
</dbReference>
<organism evidence="2 3">
    <name type="scientific">Rehmannia glutinosa</name>
    <name type="common">Chinese foxglove</name>
    <dbReference type="NCBI Taxonomy" id="99300"/>
    <lineage>
        <taxon>Eukaryota</taxon>
        <taxon>Viridiplantae</taxon>
        <taxon>Streptophyta</taxon>
        <taxon>Embryophyta</taxon>
        <taxon>Tracheophyta</taxon>
        <taxon>Spermatophyta</taxon>
        <taxon>Magnoliopsida</taxon>
        <taxon>eudicotyledons</taxon>
        <taxon>Gunneridae</taxon>
        <taxon>Pentapetalae</taxon>
        <taxon>asterids</taxon>
        <taxon>lamiids</taxon>
        <taxon>Lamiales</taxon>
        <taxon>Orobanchaceae</taxon>
        <taxon>Rehmannieae</taxon>
        <taxon>Rehmannia</taxon>
    </lineage>
</organism>
<evidence type="ECO:0000313" key="2">
    <source>
        <dbReference type="EMBL" id="KAK6152835.1"/>
    </source>
</evidence>
<dbReference type="SUPFAM" id="SSF55961">
    <property type="entry name" value="Bet v1-like"/>
    <property type="match status" value="1"/>
</dbReference>
<evidence type="ECO:0000313" key="3">
    <source>
        <dbReference type="Proteomes" id="UP001318860"/>
    </source>
</evidence>
<name>A0ABR0X3B0_REHGL</name>
<dbReference type="InterPro" id="IPR000916">
    <property type="entry name" value="Bet_v_I/MLP"/>
</dbReference>
<sequence length="148" mass="16428">MAQMAKIEDKTQIMCAPPKVYNFFKNDLTELTKIVPQLFQSVKVIDGNKGQAGGVIQYELLILGKAMTAKVKTETINDEERSITFVILEGDVMQLYTSFKAKVTVSDGTVTWCLEFEKANDLAPNPDQYAAVAVEVTKGLDLYLLTNI</sequence>
<dbReference type="SMART" id="SM01037">
    <property type="entry name" value="Bet_v_1"/>
    <property type="match status" value="1"/>
</dbReference>
<proteinExistence type="predicted"/>
<accession>A0ABR0X3B0</accession>
<dbReference type="InterPro" id="IPR023393">
    <property type="entry name" value="START-like_dom_sf"/>
</dbReference>
<gene>
    <name evidence="2" type="ORF">DH2020_012474</name>
</gene>
<dbReference type="Gene3D" id="3.30.530.20">
    <property type="match status" value="1"/>
</dbReference>
<reference evidence="2 3" key="1">
    <citation type="journal article" date="2021" name="Comput. Struct. Biotechnol. J.">
        <title>De novo genome assembly of the potent medicinal plant Rehmannia glutinosa using nanopore technology.</title>
        <authorList>
            <person name="Ma L."/>
            <person name="Dong C."/>
            <person name="Song C."/>
            <person name="Wang X."/>
            <person name="Zheng X."/>
            <person name="Niu Y."/>
            <person name="Chen S."/>
            <person name="Feng W."/>
        </authorList>
    </citation>
    <scope>NUCLEOTIDE SEQUENCE [LARGE SCALE GENOMIC DNA]</scope>
    <source>
        <strain evidence="2">DH-2019</strain>
    </source>
</reference>
<comment type="caution">
    <text evidence="2">The sequence shown here is derived from an EMBL/GenBank/DDBJ whole genome shotgun (WGS) entry which is preliminary data.</text>
</comment>
<dbReference type="PANTHER" id="PTHR31907">
    <property type="entry name" value="MLP-LIKE PROTEIN 423"/>
    <property type="match status" value="1"/>
</dbReference>